<accession>I0K6H3</accession>
<evidence type="ECO:0000256" key="4">
    <source>
        <dbReference type="ARBA" id="ARBA00022679"/>
    </source>
</evidence>
<dbReference type="Proteomes" id="UP000011058">
    <property type="component" value="Chromosome"/>
</dbReference>
<name>I0K6H3_9BACT</name>
<dbReference type="OrthoDB" id="613787at2"/>
<keyword evidence="7" id="KW-0067">ATP-binding</keyword>
<sequence length="655" mass="74113">MFALLATHTMPSSFTFWKGLFLLFISGLWTHRLTAQPVLVIDSSQMHVETGLWAEWLADSSRRLTLHDVISPAVSPRFRLVNTQYPNAGYTLDDYWLRVRIRVVGPNQKPGEILFLENAFPIATSVDLFVLDSTGRVLETHRSTSCSLGDRREVPHPHFVFTMPVRPGQTLTLYVHSRNEMGLQYLPLTIWREAAFDTYTILLHYGWGIYSGFALLALLLHLLLYGFTRERRYLLVGLMVASYLLYETSRGVGLGMRYLWPERPWLLSHGINLFFTLWIFAYLYFFNQLFALRQTAPIWHRVFIGLGLLNITLFALSLPDWWVPRAALLVYQGTPIMLTMFALGCYVVWQGQRWAIYYVVGTGALLSGGLLLVLSRSGLLTAMSSNLSAMALSGGTMLEISCFTLGIAAQSRRERHERRVAQAQQREAALLNQQERQQRERQETEARLLARIDERRTVADNLHDNLGSMLFSLQLRLDGLSRQPAISTDDIQSVQHLLLQAHQRFRLIAHNLMPDEFSRQGGLAPALTSFIDELNLVSTTSFGLYVDPKAQLLPPNTQFALYNIAFELLQNVLRHAQASQASLQVRCPTSTLVLLKMEDNGIGVAKTKLTDSRAFSTIRRRVEQAMGQFQIGLLAGGGTRVVVELPVGPDSERQS</sequence>
<feature type="transmembrane region" description="Helical" evidence="10">
    <location>
        <begin position="329"/>
        <end position="349"/>
    </location>
</feature>
<evidence type="ECO:0000256" key="8">
    <source>
        <dbReference type="ARBA" id="ARBA00023012"/>
    </source>
</evidence>
<feature type="transmembrane region" description="Helical" evidence="10">
    <location>
        <begin position="356"/>
        <end position="375"/>
    </location>
</feature>
<evidence type="ECO:0000313" key="15">
    <source>
        <dbReference type="EMBL" id="CCG99726.1"/>
    </source>
</evidence>
<evidence type="ECO:0000259" key="13">
    <source>
        <dbReference type="Pfam" id="PF07696"/>
    </source>
</evidence>
<keyword evidence="10" id="KW-0472">Membrane</keyword>
<evidence type="ECO:0000256" key="1">
    <source>
        <dbReference type="ARBA" id="ARBA00000085"/>
    </source>
</evidence>
<dbReference type="InterPro" id="IPR011712">
    <property type="entry name" value="Sig_transdc_His_kin_sub3_dim/P"/>
</dbReference>
<feature type="transmembrane region" description="Helical" evidence="10">
    <location>
        <begin position="207"/>
        <end position="227"/>
    </location>
</feature>
<feature type="domain" description="7TM-DISM receptor extracellular" evidence="13">
    <location>
        <begin position="54"/>
        <end position="191"/>
    </location>
</feature>
<dbReference type="eggNOG" id="COG4585">
    <property type="taxonomic scope" value="Bacteria"/>
</dbReference>
<evidence type="ECO:0000256" key="3">
    <source>
        <dbReference type="ARBA" id="ARBA00022553"/>
    </source>
</evidence>
<dbReference type="GO" id="GO:0016020">
    <property type="term" value="C:membrane"/>
    <property type="evidence" value="ECO:0007669"/>
    <property type="project" value="InterPro"/>
</dbReference>
<dbReference type="PATRIC" id="fig|1166018.3.peg.3452"/>
<dbReference type="GO" id="GO:0005524">
    <property type="term" value="F:ATP binding"/>
    <property type="evidence" value="ECO:0007669"/>
    <property type="project" value="UniProtKB-KW"/>
</dbReference>
<dbReference type="Gene3D" id="2.60.40.2380">
    <property type="match status" value="1"/>
</dbReference>
<evidence type="ECO:0000313" key="16">
    <source>
        <dbReference type="Proteomes" id="UP000011058"/>
    </source>
</evidence>
<feature type="transmembrane region" description="Helical" evidence="10">
    <location>
        <begin position="298"/>
        <end position="317"/>
    </location>
</feature>
<evidence type="ECO:0000256" key="9">
    <source>
        <dbReference type="SAM" id="Coils"/>
    </source>
</evidence>
<gene>
    <name evidence="15" type="ORF">FAES_1716</name>
</gene>
<dbReference type="InterPro" id="IPR011623">
    <property type="entry name" value="7TMR_DISM_rcpt_extracell_dom1"/>
</dbReference>
<dbReference type="SUPFAM" id="SSF55874">
    <property type="entry name" value="ATPase domain of HSP90 chaperone/DNA topoisomerase II/histidine kinase"/>
    <property type="match status" value="1"/>
</dbReference>
<feature type="domain" description="Signal transduction histidine kinase subgroup 3 dimerisation and phosphoacceptor" evidence="14">
    <location>
        <begin position="454"/>
        <end position="515"/>
    </location>
</feature>
<feature type="transmembrane region" description="Helical" evidence="10">
    <location>
        <begin position="387"/>
        <end position="409"/>
    </location>
</feature>
<evidence type="ECO:0000256" key="5">
    <source>
        <dbReference type="ARBA" id="ARBA00022741"/>
    </source>
</evidence>
<dbReference type="Gene3D" id="1.20.5.1930">
    <property type="match status" value="1"/>
</dbReference>
<dbReference type="CDD" id="cd16917">
    <property type="entry name" value="HATPase_UhpB-NarQ-NarX-like"/>
    <property type="match status" value="1"/>
</dbReference>
<reference evidence="15 16" key="1">
    <citation type="journal article" date="2012" name="J. Bacteriol.">
        <title>Genome Sequence of Fibrella aestuarina BUZ 2T, a Filamentous Marine Bacterium.</title>
        <authorList>
            <person name="Filippini M."/>
            <person name="Qi W."/>
            <person name="Blom J."/>
            <person name="Goesmann A."/>
            <person name="Smits T.H."/>
            <person name="Bagheri H.C."/>
        </authorList>
    </citation>
    <scope>NUCLEOTIDE SEQUENCE [LARGE SCALE GENOMIC DNA]</scope>
    <source>
        <strain evidence="16">BUZ 2T</strain>
    </source>
</reference>
<evidence type="ECO:0000259" key="11">
    <source>
        <dbReference type="Pfam" id="PF02518"/>
    </source>
</evidence>
<dbReference type="AlphaFoldDB" id="I0K6H3"/>
<dbReference type="Pfam" id="PF07730">
    <property type="entry name" value="HisKA_3"/>
    <property type="match status" value="1"/>
</dbReference>
<dbReference type="GO" id="GO:0000155">
    <property type="term" value="F:phosphorelay sensor kinase activity"/>
    <property type="evidence" value="ECO:0007669"/>
    <property type="project" value="InterPro"/>
</dbReference>
<keyword evidence="16" id="KW-1185">Reference proteome</keyword>
<evidence type="ECO:0000256" key="10">
    <source>
        <dbReference type="SAM" id="Phobius"/>
    </source>
</evidence>
<keyword evidence="10" id="KW-1133">Transmembrane helix</keyword>
<feature type="coiled-coil region" evidence="9">
    <location>
        <begin position="413"/>
        <end position="447"/>
    </location>
</feature>
<dbReference type="InterPro" id="IPR050482">
    <property type="entry name" value="Sensor_HK_TwoCompSys"/>
</dbReference>
<comment type="catalytic activity">
    <reaction evidence="1">
        <text>ATP + protein L-histidine = ADP + protein N-phospho-L-histidine.</text>
        <dbReference type="EC" id="2.7.13.3"/>
    </reaction>
</comment>
<feature type="transmembrane region" description="Helical" evidence="10">
    <location>
        <begin position="234"/>
        <end position="260"/>
    </location>
</feature>
<dbReference type="InterPro" id="IPR036890">
    <property type="entry name" value="HATPase_C_sf"/>
</dbReference>
<dbReference type="STRING" id="1166018.FAES_1716"/>
<dbReference type="EC" id="2.7.13.3" evidence="2"/>
<dbReference type="GO" id="GO:0046983">
    <property type="term" value="F:protein dimerization activity"/>
    <property type="evidence" value="ECO:0007669"/>
    <property type="project" value="InterPro"/>
</dbReference>
<dbReference type="Gene3D" id="3.30.565.10">
    <property type="entry name" value="Histidine kinase-like ATPase, C-terminal domain"/>
    <property type="match status" value="1"/>
</dbReference>
<dbReference type="InterPro" id="IPR003594">
    <property type="entry name" value="HATPase_dom"/>
</dbReference>
<dbReference type="PANTHER" id="PTHR24421:SF10">
    <property type="entry name" value="NITRATE_NITRITE SENSOR PROTEIN NARQ"/>
    <property type="match status" value="1"/>
</dbReference>
<keyword evidence="9" id="KW-0175">Coiled coil</keyword>
<evidence type="ECO:0000256" key="2">
    <source>
        <dbReference type="ARBA" id="ARBA00012438"/>
    </source>
</evidence>
<feature type="transmembrane region" description="Helical" evidence="10">
    <location>
        <begin position="266"/>
        <end position="286"/>
    </location>
</feature>
<dbReference type="RefSeq" id="WP_015330825.1">
    <property type="nucleotide sequence ID" value="NC_020054.1"/>
</dbReference>
<dbReference type="Pfam" id="PF07695">
    <property type="entry name" value="7TMR-DISM_7TM"/>
    <property type="match status" value="1"/>
</dbReference>
<evidence type="ECO:0000256" key="6">
    <source>
        <dbReference type="ARBA" id="ARBA00022777"/>
    </source>
</evidence>
<evidence type="ECO:0000259" key="12">
    <source>
        <dbReference type="Pfam" id="PF07695"/>
    </source>
</evidence>
<dbReference type="EMBL" id="HE796683">
    <property type="protein sequence ID" value="CCG99726.1"/>
    <property type="molecule type" value="Genomic_DNA"/>
</dbReference>
<keyword evidence="4 15" id="KW-0808">Transferase</keyword>
<organism evidence="15 16">
    <name type="scientific">Fibrella aestuarina BUZ 2</name>
    <dbReference type="NCBI Taxonomy" id="1166018"/>
    <lineage>
        <taxon>Bacteria</taxon>
        <taxon>Pseudomonadati</taxon>
        <taxon>Bacteroidota</taxon>
        <taxon>Cytophagia</taxon>
        <taxon>Cytophagales</taxon>
        <taxon>Spirosomataceae</taxon>
        <taxon>Fibrella</taxon>
    </lineage>
</organism>
<keyword evidence="6 15" id="KW-0418">Kinase</keyword>
<dbReference type="Pfam" id="PF02518">
    <property type="entry name" value="HATPase_c"/>
    <property type="match status" value="1"/>
</dbReference>
<feature type="domain" description="7TM-DISM receptor extracellular" evidence="12">
    <location>
        <begin position="205"/>
        <end position="409"/>
    </location>
</feature>
<dbReference type="InterPro" id="IPR011622">
    <property type="entry name" value="7TMR_DISM_rcpt_extracell_dom2"/>
</dbReference>
<keyword evidence="5" id="KW-0547">Nucleotide-binding</keyword>
<dbReference type="Pfam" id="PF07696">
    <property type="entry name" value="7TMR-DISMED2"/>
    <property type="match status" value="1"/>
</dbReference>
<dbReference type="HOGENOM" id="CLU_418423_0_0_10"/>
<dbReference type="PANTHER" id="PTHR24421">
    <property type="entry name" value="NITRATE/NITRITE SENSOR PROTEIN NARX-RELATED"/>
    <property type="match status" value="1"/>
</dbReference>
<keyword evidence="3" id="KW-0597">Phosphoprotein</keyword>
<keyword evidence="8" id="KW-0902">Two-component regulatory system</keyword>
<keyword evidence="10" id="KW-0812">Transmembrane</keyword>
<protein>
    <recommendedName>
        <fullName evidence="2">histidine kinase</fullName>
        <ecNumber evidence="2">2.7.13.3</ecNumber>
    </recommendedName>
</protein>
<evidence type="ECO:0000259" key="14">
    <source>
        <dbReference type="Pfam" id="PF07730"/>
    </source>
</evidence>
<feature type="domain" description="Histidine kinase/HSP90-like ATPase" evidence="11">
    <location>
        <begin position="560"/>
        <end position="647"/>
    </location>
</feature>
<dbReference type="KEGG" id="fae:FAES_1716"/>
<evidence type="ECO:0000256" key="7">
    <source>
        <dbReference type="ARBA" id="ARBA00022840"/>
    </source>
</evidence>
<proteinExistence type="predicted"/>